<protein>
    <recommendedName>
        <fullName evidence="3 11">Shikimate kinase</fullName>
        <shortName evidence="11">SK</shortName>
        <ecNumber evidence="3 11">2.7.1.71</ecNumber>
    </recommendedName>
</protein>
<dbReference type="InterPro" id="IPR000623">
    <property type="entry name" value="Shikimate_kinase/TSH1"/>
</dbReference>
<gene>
    <name evidence="11 12" type="primary">aroK</name>
    <name evidence="12" type="ORF">Cocul_00642</name>
</gene>
<keyword evidence="5 11" id="KW-0808">Transferase</keyword>
<keyword evidence="11" id="KW-0479">Metal-binding</keyword>
<organism evidence="12 13">
    <name type="scientific">Corynebacterium oculi</name>
    <dbReference type="NCBI Taxonomy" id="1544416"/>
    <lineage>
        <taxon>Bacteria</taxon>
        <taxon>Bacillati</taxon>
        <taxon>Actinomycetota</taxon>
        <taxon>Actinomycetes</taxon>
        <taxon>Mycobacteriales</taxon>
        <taxon>Corynebacteriaceae</taxon>
        <taxon>Corynebacterium</taxon>
    </lineage>
</organism>
<comment type="similarity">
    <text evidence="2 11">Belongs to the shikimate kinase family.</text>
</comment>
<keyword evidence="7 11" id="KW-0418">Kinase</keyword>
<dbReference type="HAMAP" id="MF_00109">
    <property type="entry name" value="Shikimate_kinase"/>
    <property type="match status" value="1"/>
</dbReference>
<dbReference type="UniPathway" id="UPA00053">
    <property type="reaction ID" value="UER00088"/>
</dbReference>
<dbReference type="PANTHER" id="PTHR21087:SF16">
    <property type="entry name" value="SHIKIMATE KINASE 1, CHLOROPLASTIC"/>
    <property type="match status" value="1"/>
</dbReference>
<feature type="binding site" evidence="11">
    <location>
        <position position="79"/>
    </location>
    <ligand>
        <name>substrate</name>
    </ligand>
</feature>
<evidence type="ECO:0000256" key="11">
    <source>
        <dbReference type="HAMAP-Rule" id="MF_00109"/>
    </source>
</evidence>
<dbReference type="AlphaFoldDB" id="A0A0Q1AFT4"/>
<dbReference type="GO" id="GO:0008652">
    <property type="term" value="P:amino acid biosynthetic process"/>
    <property type="evidence" value="ECO:0007669"/>
    <property type="project" value="UniProtKB-KW"/>
</dbReference>
<comment type="subunit">
    <text evidence="11">Monomer.</text>
</comment>
<dbReference type="GO" id="GO:0005524">
    <property type="term" value="F:ATP binding"/>
    <property type="evidence" value="ECO:0007669"/>
    <property type="project" value="UniProtKB-UniRule"/>
</dbReference>
<feature type="binding site" evidence="11">
    <location>
        <position position="58"/>
    </location>
    <ligand>
        <name>substrate</name>
    </ligand>
</feature>
<dbReference type="PANTHER" id="PTHR21087">
    <property type="entry name" value="SHIKIMATE KINASE"/>
    <property type="match status" value="1"/>
</dbReference>
<dbReference type="InterPro" id="IPR031322">
    <property type="entry name" value="Shikimate/glucono_kinase"/>
</dbReference>
<dbReference type="GO" id="GO:0004765">
    <property type="term" value="F:shikimate kinase activity"/>
    <property type="evidence" value="ECO:0007669"/>
    <property type="project" value="UniProtKB-UniRule"/>
</dbReference>
<comment type="caution">
    <text evidence="12">The sequence shown here is derived from an EMBL/GenBank/DDBJ whole genome shotgun (WGS) entry which is preliminary data.</text>
</comment>
<dbReference type="SUPFAM" id="SSF52540">
    <property type="entry name" value="P-loop containing nucleoside triphosphate hydrolases"/>
    <property type="match status" value="1"/>
</dbReference>
<keyword evidence="4 11" id="KW-0028">Amino-acid biosynthesis</keyword>
<evidence type="ECO:0000256" key="4">
    <source>
        <dbReference type="ARBA" id="ARBA00022605"/>
    </source>
</evidence>
<feature type="binding site" evidence="11">
    <location>
        <position position="116"/>
    </location>
    <ligand>
        <name>ATP</name>
        <dbReference type="ChEBI" id="CHEBI:30616"/>
    </ligand>
</feature>
<name>A0A0Q1AFT4_9CORY</name>
<evidence type="ECO:0000313" key="12">
    <source>
        <dbReference type="EMBL" id="KQB85496.1"/>
    </source>
</evidence>
<dbReference type="InterPro" id="IPR023000">
    <property type="entry name" value="Shikimate_kinase_CS"/>
</dbReference>
<dbReference type="GO" id="GO:0009423">
    <property type="term" value="P:chorismate biosynthetic process"/>
    <property type="evidence" value="ECO:0007669"/>
    <property type="project" value="UniProtKB-UniRule"/>
</dbReference>
<accession>A0A0Q1AFT4</accession>
<evidence type="ECO:0000256" key="6">
    <source>
        <dbReference type="ARBA" id="ARBA00022741"/>
    </source>
</evidence>
<dbReference type="GO" id="GO:0009073">
    <property type="term" value="P:aromatic amino acid family biosynthetic process"/>
    <property type="evidence" value="ECO:0007669"/>
    <property type="project" value="UniProtKB-KW"/>
</dbReference>
<dbReference type="GO" id="GO:0005829">
    <property type="term" value="C:cytosol"/>
    <property type="evidence" value="ECO:0007669"/>
    <property type="project" value="TreeGrafter"/>
</dbReference>
<comment type="pathway">
    <text evidence="1 11">Metabolic intermediate biosynthesis; chorismate biosynthesis; chorismate from D-erythrose 4-phosphate and phosphoenolpyruvate: step 5/7.</text>
</comment>
<comment type="function">
    <text evidence="11">Catalyzes the specific phosphorylation of the 3-hydroxyl group of shikimic acid using ATP as a cosubstrate.</text>
</comment>
<dbReference type="PATRIC" id="fig|1544416.3.peg.643"/>
<dbReference type="PRINTS" id="PR01100">
    <property type="entry name" value="SHIKIMTKNASE"/>
</dbReference>
<dbReference type="GO" id="GO:0000287">
    <property type="term" value="F:magnesium ion binding"/>
    <property type="evidence" value="ECO:0007669"/>
    <property type="project" value="UniProtKB-UniRule"/>
</dbReference>
<sequence>MSPAVILVGPPGAGKSTVARRLGNALNLPVLDTDELIAQECGKPCGEAFVELGESAFREVEARYVAQALNHGGVVSLGGGAVTHPESREALREHVVVWVDVSAEEGVRRTLAEGTRPVLEAEDPAARYRSLLEQREPWYQEVSTHRVRTDGRTPAQVVSRILAILDVEQ</sequence>
<keyword evidence="11" id="KW-0963">Cytoplasm</keyword>
<evidence type="ECO:0000313" key="13">
    <source>
        <dbReference type="Proteomes" id="UP000050517"/>
    </source>
</evidence>
<evidence type="ECO:0000256" key="2">
    <source>
        <dbReference type="ARBA" id="ARBA00006997"/>
    </source>
</evidence>
<evidence type="ECO:0000256" key="10">
    <source>
        <dbReference type="ARBA" id="ARBA00048567"/>
    </source>
</evidence>
<feature type="binding site" evidence="11">
    <location>
        <position position="34"/>
    </location>
    <ligand>
        <name>substrate</name>
    </ligand>
</feature>
<dbReference type="InterPro" id="IPR027417">
    <property type="entry name" value="P-loop_NTPase"/>
</dbReference>
<evidence type="ECO:0000256" key="3">
    <source>
        <dbReference type="ARBA" id="ARBA00012154"/>
    </source>
</evidence>
<dbReference type="Pfam" id="PF01202">
    <property type="entry name" value="SKI"/>
    <property type="match status" value="1"/>
</dbReference>
<keyword evidence="8 11" id="KW-0067">ATP-binding</keyword>
<feature type="binding site" evidence="11">
    <location>
        <position position="152"/>
    </location>
    <ligand>
        <name>ATP</name>
        <dbReference type="ChEBI" id="CHEBI:30616"/>
    </ligand>
</feature>
<keyword evidence="13" id="KW-1185">Reference proteome</keyword>
<dbReference type="CDD" id="cd00464">
    <property type="entry name" value="SK"/>
    <property type="match status" value="1"/>
</dbReference>
<feature type="binding site" evidence="11">
    <location>
        <begin position="12"/>
        <end position="17"/>
    </location>
    <ligand>
        <name>ATP</name>
        <dbReference type="ChEBI" id="CHEBI:30616"/>
    </ligand>
</feature>
<proteinExistence type="inferred from homology"/>
<comment type="subcellular location">
    <subcellularLocation>
        <location evidence="11">Cytoplasm</location>
    </subcellularLocation>
</comment>
<reference evidence="12 13" key="1">
    <citation type="submission" date="2015-10" db="EMBL/GenBank/DDBJ databases">
        <title>Corynebacteirum lowii and Corynebacterium oculi species nova, derived from human clinical disease and and emended description of Corynebacterium mastiditis.</title>
        <authorList>
            <person name="Bernard K."/>
            <person name="Pacheco A.L."/>
            <person name="Mcdougall C."/>
            <person name="Burtx T."/>
            <person name="Weibe D."/>
            <person name="Tyler S."/>
            <person name="Olson A.B."/>
            <person name="Cnockaert M."/>
            <person name="Eguchi H."/>
            <person name="Kuwahara T."/>
            <person name="Nakayama-Imaohji H."/>
            <person name="Boudewijins M."/>
            <person name="Van Hoecke F."/>
            <person name="Bernier A.-M."/>
            <person name="Vandamme P."/>
        </authorList>
    </citation>
    <scope>NUCLEOTIDE SEQUENCE [LARGE SCALE GENOMIC DNA]</scope>
    <source>
        <strain evidence="12 13">NML 130210</strain>
    </source>
</reference>
<evidence type="ECO:0000256" key="5">
    <source>
        <dbReference type="ARBA" id="ARBA00022679"/>
    </source>
</evidence>
<keyword evidence="6 11" id="KW-0547">Nucleotide-binding</keyword>
<dbReference type="OrthoDB" id="9800332at2"/>
<dbReference type="EC" id="2.7.1.71" evidence="3 11"/>
<dbReference type="Gene3D" id="3.40.50.300">
    <property type="entry name" value="P-loop containing nucleotide triphosphate hydrolases"/>
    <property type="match status" value="1"/>
</dbReference>
<dbReference type="PROSITE" id="PS01128">
    <property type="entry name" value="SHIKIMATE_KINASE"/>
    <property type="match status" value="1"/>
</dbReference>
<dbReference type="EMBL" id="LKST01000001">
    <property type="protein sequence ID" value="KQB85496.1"/>
    <property type="molecule type" value="Genomic_DNA"/>
</dbReference>
<evidence type="ECO:0000256" key="7">
    <source>
        <dbReference type="ARBA" id="ARBA00022777"/>
    </source>
</evidence>
<feature type="binding site" evidence="11">
    <location>
        <position position="16"/>
    </location>
    <ligand>
        <name>Mg(2+)</name>
        <dbReference type="ChEBI" id="CHEBI:18420"/>
    </ligand>
</feature>
<comment type="cofactor">
    <cofactor evidence="11">
        <name>Mg(2+)</name>
        <dbReference type="ChEBI" id="CHEBI:18420"/>
    </cofactor>
    <text evidence="11">Binds 1 Mg(2+) ion per subunit.</text>
</comment>
<keyword evidence="9 11" id="KW-0057">Aromatic amino acid biosynthesis</keyword>
<evidence type="ECO:0000256" key="8">
    <source>
        <dbReference type="ARBA" id="ARBA00022840"/>
    </source>
</evidence>
<keyword evidence="11" id="KW-0460">Magnesium</keyword>
<comment type="catalytic activity">
    <reaction evidence="10 11">
        <text>shikimate + ATP = 3-phosphoshikimate + ADP + H(+)</text>
        <dbReference type="Rhea" id="RHEA:13121"/>
        <dbReference type="ChEBI" id="CHEBI:15378"/>
        <dbReference type="ChEBI" id="CHEBI:30616"/>
        <dbReference type="ChEBI" id="CHEBI:36208"/>
        <dbReference type="ChEBI" id="CHEBI:145989"/>
        <dbReference type="ChEBI" id="CHEBI:456216"/>
        <dbReference type="EC" id="2.7.1.71"/>
    </reaction>
</comment>
<dbReference type="RefSeq" id="WP_055121819.1">
    <property type="nucleotide sequence ID" value="NZ_LKST01000001.1"/>
</dbReference>
<dbReference type="STRING" id="1544416.Cocul_00642"/>
<evidence type="ECO:0000256" key="9">
    <source>
        <dbReference type="ARBA" id="ARBA00023141"/>
    </source>
</evidence>
<dbReference type="Proteomes" id="UP000050517">
    <property type="component" value="Unassembled WGS sequence"/>
</dbReference>
<feature type="binding site" evidence="11">
    <location>
        <position position="135"/>
    </location>
    <ligand>
        <name>substrate</name>
    </ligand>
</feature>
<evidence type="ECO:0000256" key="1">
    <source>
        <dbReference type="ARBA" id="ARBA00004842"/>
    </source>
</evidence>